<accession>A0ABQ8K5F0</accession>
<evidence type="ECO:0000259" key="2">
    <source>
        <dbReference type="Pfam" id="PF13883"/>
    </source>
</evidence>
<dbReference type="RefSeq" id="XP_047775215.1">
    <property type="nucleotide sequence ID" value="XM_047924740.1"/>
</dbReference>
<dbReference type="Pfam" id="PF13883">
    <property type="entry name" value="CREG_beta-barrel"/>
    <property type="match status" value="1"/>
</dbReference>
<reference evidence="3 4" key="1">
    <citation type="journal article" date="2021" name="Environ. Microbiol.">
        <title>Gene family expansions and transcriptome signatures uncover fungal adaptations to wood decay.</title>
        <authorList>
            <person name="Hage H."/>
            <person name="Miyauchi S."/>
            <person name="Viragh M."/>
            <person name="Drula E."/>
            <person name="Min B."/>
            <person name="Chaduli D."/>
            <person name="Navarro D."/>
            <person name="Favel A."/>
            <person name="Norest M."/>
            <person name="Lesage-Meessen L."/>
            <person name="Balint B."/>
            <person name="Merenyi Z."/>
            <person name="de Eugenio L."/>
            <person name="Morin E."/>
            <person name="Martinez A.T."/>
            <person name="Baldrian P."/>
            <person name="Stursova M."/>
            <person name="Martinez M.J."/>
            <person name="Novotny C."/>
            <person name="Magnuson J.K."/>
            <person name="Spatafora J.W."/>
            <person name="Maurice S."/>
            <person name="Pangilinan J."/>
            <person name="Andreopoulos W."/>
            <person name="LaButti K."/>
            <person name="Hundley H."/>
            <person name="Na H."/>
            <person name="Kuo A."/>
            <person name="Barry K."/>
            <person name="Lipzen A."/>
            <person name="Henrissat B."/>
            <person name="Riley R."/>
            <person name="Ahrendt S."/>
            <person name="Nagy L.G."/>
            <person name="Grigoriev I.V."/>
            <person name="Martin F."/>
            <person name="Rosso M.N."/>
        </authorList>
    </citation>
    <scope>NUCLEOTIDE SEQUENCE [LARGE SCALE GENOMIC DNA]</scope>
    <source>
        <strain evidence="3 4">CIRM-BRFM 1785</strain>
    </source>
</reference>
<proteinExistence type="predicted"/>
<dbReference type="Gene3D" id="2.30.110.10">
    <property type="entry name" value="Electron Transport, Fmn-binding Protein, Chain A"/>
    <property type="match status" value="1"/>
</dbReference>
<dbReference type="InterPro" id="IPR012349">
    <property type="entry name" value="Split_barrel_FMN-bd"/>
</dbReference>
<comment type="caution">
    <text evidence="3">The sequence shown here is derived from an EMBL/GenBank/DDBJ whole genome shotgun (WGS) entry which is preliminary data.</text>
</comment>
<sequence length="221" mass="24263">MVILRAFLIAAALCVTRAVSGRETVQDAAVLARTLVDLSPSSIGTMATMFPDDHATLAGQPFSLQEYYASCHANGSLVLLFMPISRASQNVLHSDTRSVSISVMDAHPDASRPRVSLIGNVTVFTDVDAIPDEEAMKACYVAKHPDARRWVPGPREPHVAYWARFDPQTIYYVGGFGGLHYIGYIPLEIYHEAKPSGVRDWFRQATDSQNPPLAVQSEMDV</sequence>
<dbReference type="PANTHER" id="PTHR37273:SF1">
    <property type="entry name" value="ADL397C-AP"/>
    <property type="match status" value="1"/>
</dbReference>
<gene>
    <name evidence="3" type="ORF">C8Q71DRAFT_777830</name>
</gene>
<evidence type="ECO:0000313" key="4">
    <source>
        <dbReference type="Proteomes" id="UP000814176"/>
    </source>
</evidence>
<feature type="signal peptide" evidence="1">
    <location>
        <begin position="1"/>
        <end position="18"/>
    </location>
</feature>
<evidence type="ECO:0000256" key="1">
    <source>
        <dbReference type="SAM" id="SignalP"/>
    </source>
</evidence>
<protein>
    <submittedName>
        <fullName evidence="3">Pyridoxamine 5'-phosphate oxidase-domain-containing protein</fullName>
    </submittedName>
</protein>
<evidence type="ECO:0000313" key="3">
    <source>
        <dbReference type="EMBL" id="KAH9832196.1"/>
    </source>
</evidence>
<dbReference type="GeneID" id="72005472"/>
<dbReference type="Proteomes" id="UP000814176">
    <property type="component" value="Unassembled WGS sequence"/>
</dbReference>
<organism evidence="3 4">
    <name type="scientific">Rhodofomes roseus</name>
    <dbReference type="NCBI Taxonomy" id="34475"/>
    <lineage>
        <taxon>Eukaryota</taxon>
        <taxon>Fungi</taxon>
        <taxon>Dikarya</taxon>
        <taxon>Basidiomycota</taxon>
        <taxon>Agaricomycotina</taxon>
        <taxon>Agaricomycetes</taxon>
        <taxon>Polyporales</taxon>
        <taxon>Rhodofomes</taxon>
    </lineage>
</organism>
<dbReference type="EMBL" id="JADCUA010000022">
    <property type="protein sequence ID" value="KAH9832196.1"/>
    <property type="molecule type" value="Genomic_DNA"/>
</dbReference>
<dbReference type="InterPro" id="IPR055343">
    <property type="entry name" value="CREG_beta-barrel"/>
</dbReference>
<dbReference type="PANTHER" id="PTHR37273">
    <property type="entry name" value="CHROMOSOME 8, WHOLE GENOME SHOTGUN SEQUENCE"/>
    <property type="match status" value="1"/>
</dbReference>
<keyword evidence="4" id="KW-1185">Reference proteome</keyword>
<feature type="chain" id="PRO_5047285602" evidence="1">
    <location>
        <begin position="19"/>
        <end position="221"/>
    </location>
</feature>
<dbReference type="SUPFAM" id="SSF50475">
    <property type="entry name" value="FMN-binding split barrel"/>
    <property type="match status" value="1"/>
</dbReference>
<name>A0ABQ8K5F0_9APHY</name>
<keyword evidence="1" id="KW-0732">Signal</keyword>
<feature type="domain" description="CREG-like beta-barrel" evidence="2">
    <location>
        <begin position="24"/>
        <end position="192"/>
    </location>
</feature>